<evidence type="ECO:0000259" key="7">
    <source>
        <dbReference type="PROSITE" id="PS50059"/>
    </source>
</evidence>
<dbReference type="Pfam" id="PF00254">
    <property type="entry name" value="FKBP_C"/>
    <property type="match status" value="1"/>
</dbReference>
<reference evidence="8 9" key="1">
    <citation type="submission" date="2024-07" db="EMBL/GenBank/DDBJ databases">
        <title>Uliginosibacterium flavum JJ3220;KACC:17644.</title>
        <authorList>
            <person name="Kim M.K."/>
        </authorList>
    </citation>
    <scope>NUCLEOTIDE SEQUENCE [LARGE SCALE GENOMIC DNA]</scope>
    <source>
        <strain evidence="8 9">KACC:17644</strain>
    </source>
</reference>
<evidence type="ECO:0000256" key="2">
    <source>
        <dbReference type="ARBA" id="ARBA00006577"/>
    </source>
</evidence>
<evidence type="ECO:0000256" key="1">
    <source>
        <dbReference type="ARBA" id="ARBA00000971"/>
    </source>
</evidence>
<evidence type="ECO:0000256" key="3">
    <source>
        <dbReference type="ARBA" id="ARBA00023110"/>
    </source>
</evidence>
<keyword evidence="4 5" id="KW-0413">Isomerase</keyword>
<comment type="similarity">
    <text evidence="2 6">Belongs to the FKBP-type PPIase family.</text>
</comment>
<dbReference type="InterPro" id="IPR046357">
    <property type="entry name" value="PPIase_dom_sf"/>
</dbReference>
<dbReference type="GO" id="GO:0003755">
    <property type="term" value="F:peptidyl-prolyl cis-trans isomerase activity"/>
    <property type="evidence" value="ECO:0007669"/>
    <property type="project" value="UniProtKB-EC"/>
</dbReference>
<evidence type="ECO:0000256" key="5">
    <source>
        <dbReference type="PROSITE-ProRule" id="PRU00277"/>
    </source>
</evidence>
<accession>A0ABV2TIK7</accession>
<gene>
    <name evidence="8" type="ORF">ABXR19_06145</name>
</gene>
<comment type="catalytic activity">
    <reaction evidence="1 5 6">
        <text>[protein]-peptidylproline (omega=180) = [protein]-peptidylproline (omega=0)</text>
        <dbReference type="Rhea" id="RHEA:16237"/>
        <dbReference type="Rhea" id="RHEA-COMP:10747"/>
        <dbReference type="Rhea" id="RHEA-COMP:10748"/>
        <dbReference type="ChEBI" id="CHEBI:83833"/>
        <dbReference type="ChEBI" id="CHEBI:83834"/>
        <dbReference type="EC" id="5.2.1.8"/>
    </reaction>
</comment>
<dbReference type="PROSITE" id="PS50059">
    <property type="entry name" value="FKBP_PPIASE"/>
    <property type="match status" value="1"/>
</dbReference>
<dbReference type="Gene3D" id="2.40.10.330">
    <property type="match status" value="1"/>
</dbReference>
<dbReference type="Gene3D" id="3.10.50.40">
    <property type="match status" value="1"/>
</dbReference>
<proteinExistence type="inferred from homology"/>
<dbReference type="RefSeq" id="WP_354600224.1">
    <property type="nucleotide sequence ID" value="NZ_JBEWZI010000005.1"/>
</dbReference>
<dbReference type="SUPFAM" id="SSF54534">
    <property type="entry name" value="FKBP-like"/>
    <property type="match status" value="1"/>
</dbReference>
<dbReference type="EMBL" id="JBEWZI010000005">
    <property type="protein sequence ID" value="MET7013761.1"/>
    <property type="molecule type" value="Genomic_DNA"/>
</dbReference>
<dbReference type="EC" id="5.2.1.8" evidence="6"/>
<dbReference type="PANTHER" id="PTHR47861">
    <property type="entry name" value="FKBP-TYPE PEPTIDYL-PROLYL CIS-TRANS ISOMERASE SLYD"/>
    <property type="match status" value="1"/>
</dbReference>
<sequence length="143" mass="15477">MSSIQPNSLITLNFRIAQADNGVVMFSSFDATPMTMQMGAGELMPALEARLLGMLAGARETLQFAEGEAFGPYSEELVEKVARTHIPPELQLAQDTVYSFPAPDGSSYPGLVRELTDDYARIDFNHPLAGKAVTVEVEIIGVI</sequence>
<evidence type="ECO:0000256" key="6">
    <source>
        <dbReference type="RuleBase" id="RU003915"/>
    </source>
</evidence>
<dbReference type="InterPro" id="IPR001179">
    <property type="entry name" value="PPIase_FKBP_dom"/>
</dbReference>
<feature type="domain" description="PPIase FKBP-type" evidence="7">
    <location>
        <begin position="7"/>
        <end position="92"/>
    </location>
</feature>
<evidence type="ECO:0000313" key="8">
    <source>
        <dbReference type="EMBL" id="MET7013761.1"/>
    </source>
</evidence>
<evidence type="ECO:0000313" key="9">
    <source>
        <dbReference type="Proteomes" id="UP001549691"/>
    </source>
</evidence>
<dbReference type="InterPro" id="IPR048261">
    <property type="entry name" value="SlpA/SlyD-like_ins_sf"/>
</dbReference>
<protein>
    <recommendedName>
        <fullName evidence="6">Peptidyl-prolyl cis-trans isomerase</fullName>
        <ecNumber evidence="6">5.2.1.8</ecNumber>
    </recommendedName>
</protein>
<name>A0ABV2TIK7_9RHOO</name>
<keyword evidence="9" id="KW-1185">Reference proteome</keyword>
<dbReference type="PANTHER" id="PTHR47861:SF4">
    <property type="entry name" value="FKBP-TYPE 16 KDA PEPTIDYL-PROLYL CIS-TRANS ISOMERASE"/>
    <property type="match status" value="1"/>
</dbReference>
<keyword evidence="3 5" id="KW-0697">Rotamase</keyword>
<evidence type="ECO:0000256" key="4">
    <source>
        <dbReference type="ARBA" id="ARBA00023235"/>
    </source>
</evidence>
<comment type="caution">
    <text evidence="8">The sequence shown here is derived from an EMBL/GenBank/DDBJ whole genome shotgun (WGS) entry which is preliminary data.</text>
</comment>
<organism evidence="8 9">
    <name type="scientific">Uliginosibacterium flavum</name>
    <dbReference type="NCBI Taxonomy" id="1396831"/>
    <lineage>
        <taxon>Bacteria</taxon>
        <taxon>Pseudomonadati</taxon>
        <taxon>Pseudomonadota</taxon>
        <taxon>Betaproteobacteria</taxon>
        <taxon>Rhodocyclales</taxon>
        <taxon>Zoogloeaceae</taxon>
        <taxon>Uliginosibacterium</taxon>
    </lineage>
</organism>
<dbReference type="Proteomes" id="UP001549691">
    <property type="component" value="Unassembled WGS sequence"/>
</dbReference>